<dbReference type="InterPro" id="IPR002528">
    <property type="entry name" value="MATE_fam"/>
</dbReference>
<evidence type="ECO:0000256" key="8">
    <source>
        <dbReference type="ARBA" id="ARBA00023065"/>
    </source>
</evidence>
<feature type="transmembrane region" description="Helical" evidence="12">
    <location>
        <begin position="190"/>
        <end position="214"/>
    </location>
</feature>
<feature type="transmembrane region" description="Helical" evidence="12">
    <location>
        <begin position="287"/>
        <end position="308"/>
    </location>
</feature>
<dbReference type="PANTHER" id="PTHR43298:SF2">
    <property type="entry name" value="FMN_FAD EXPORTER YEEO-RELATED"/>
    <property type="match status" value="1"/>
</dbReference>
<dbReference type="NCBIfam" id="TIGR00797">
    <property type="entry name" value="matE"/>
    <property type="match status" value="1"/>
</dbReference>
<evidence type="ECO:0000256" key="7">
    <source>
        <dbReference type="ARBA" id="ARBA00022989"/>
    </source>
</evidence>
<evidence type="ECO:0000256" key="5">
    <source>
        <dbReference type="ARBA" id="ARBA00022475"/>
    </source>
</evidence>
<keyword evidence="9 12" id="KW-0472">Membrane</keyword>
<dbReference type="EMBL" id="JABAIK010000007">
    <property type="protein sequence ID" value="NLS12901.1"/>
    <property type="molecule type" value="Genomic_DNA"/>
</dbReference>
<evidence type="ECO:0000256" key="12">
    <source>
        <dbReference type="SAM" id="Phobius"/>
    </source>
</evidence>
<dbReference type="InterPro" id="IPR048279">
    <property type="entry name" value="MdtK-like"/>
</dbReference>
<reference evidence="13 14" key="1">
    <citation type="submission" date="2020-04" db="EMBL/GenBank/DDBJ databases">
        <title>Vibrio sp. SM6, a novel species isolated from seawater.</title>
        <authorList>
            <person name="Wang X."/>
        </authorList>
    </citation>
    <scope>NUCLEOTIDE SEQUENCE [LARGE SCALE GENOMIC DNA]</scope>
    <source>
        <strain evidence="13 14">SM6</strain>
    </source>
</reference>
<dbReference type="GO" id="GO:0042910">
    <property type="term" value="F:xenobiotic transmembrane transporter activity"/>
    <property type="evidence" value="ECO:0007669"/>
    <property type="project" value="InterPro"/>
</dbReference>
<evidence type="ECO:0000256" key="2">
    <source>
        <dbReference type="ARBA" id="ARBA00013489"/>
    </source>
</evidence>
<sequence length="462" mass="49624">MLNNTSFTQFFRESRGLLQLALPIMLTQLATQSMAFADTTMAGQVSAADLAAIALGTSLWVPVALLLRGIIMALTPVVAFHRGANEPERIRLAFIQMVWLAGAVSLVLIGYLFSGEAILNALAVAPEIIPIASDYVIALTLGVPGIALFYTLNGFCEGMNNTRAPMVVSIIGLLVNIPVNYMLIYGKFGLPALGAVGCGWATSLVYWLMSLLLFSYVKSHHHYKTVLNFTHIRPVANEMWQLFKLGLPIGLNIAICGSIFAVIALLIGRLGAENVAAAQIALNISSMSYMIPLSLSFGITIRVGHALGEQKLELAKQRSVVGVITAGLLSLISVSFFLLFPDWITALYTQDPAVAATAASLLALTAIYQFSDSLQTSANGALRGYKETKVPMMLAVASYWGLALPLGMVLGLTDIIVPAMGEKGFWVGIIVGLSTSAIAMLLRLAQTISRYMPKQLEYAQFD</sequence>
<dbReference type="PIRSF" id="PIRSF006603">
    <property type="entry name" value="DinF"/>
    <property type="match status" value="1"/>
</dbReference>
<dbReference type="GO" id="GO:0006811">
    <property type="term" value="P:monoatomic ion transport"/>
    <property type="evidence" value="ECO:0007669"/>
    <property type="project" value="UniProtKB-KW"/>
</dbReference>
<evidence type="ECO:0000256" key="9">
    <source>
        <dbReference type="ARBA" id="ARBA00023136"/>
    </source>
</evidence>
<evidence type="ECO:0000313" key="14">
    <source>
        <dbReference type="Proteomes" id="UP000535589"/>
    </source>
</evidence>
<feature type="transmembrane region" description="Helical" evidence="12">
    <location>
        <begin position="57"/>
        <end position="80"/>
    </location>
</feature>
<keyword evidence="4" id="KW-0050">Antiport</keyword>
<dbReference type="Proteomes" id="UP000535589">
    <property type="component" value="Unassembled WGS sequence"/>
</dbReference>
<feature type="transmembrane region" description="Helical" evidence="12">
    <location>
        <begin position="249"/>
        <end position="267"/>
    </location>
</feature>
<proteinExistence type="predicted"/>
<feature type="transmembrane region" description="Helical" evidence="12">
    <location>
        <begin position="92"/>
        <end position="113"/>
    </location>
</feature>
<keyword evidence="8" id="KW-0406">Ion transport</keyword>
<keyword evidence="14" id="KW-1185">Reference proteome</keyword>
<dbReference type="GO" id="GO:0005886">
    <property type="term" value="C:plasma membrane"/>
    <property type="evidence" value="ECO:0007669"/>
    <property type="project" value="UniProtKB-SubCell"/>
</dbReference>
<evidence type="ECO:0000256" key="11">
    <source>
        <dbReference type="ARBA" id="ARBA00031636"/>
    </source>
</evidence>
<comment type="caution">
    <text evidence="13">The sequence shown here is derived from an EMBL/GenBank/DDBJ whole genome shotgun (WGS) entry which is preliminary data.</text>
</comment>
<dbReference type="PANTHER" id="PTHR43298">
    <property type="entry name" value="MULTIDRUG RESISTANCE PROTEIN NORM-RELATED"/>
    <property type="match status" value="1"/>
</dbReference>
<organism evidence="13 14">
    <name type="scientific">Vibrio agarilyticus</name>
    <dbReference type="NCBI Taxonomy" id="2726741"/>
    <lineage>
        <taxon>Bacteria</taxon>
        <taxon>Pseudomonadati</taxon>
        <taxon>Pseudomonadota</taxon>
        <taxon>Gammaproteobacteria</taxon>
        <taxon>Vibrionales</taxon>
        <taxon>Vibrionaceae</taxon>
        <taxon>Vibrio</taxon>
    </lineage>
</organism>
<protein>
    <recommendedName>
        <fullName evidence="2">Multidrug resistance protein NorM</fullName>
    </recommendedName>
    <alternativeName>
        <fullName evidence="11">Multidrug-efflux transporter</fullName>
    </alternativeName>
    <alternativeName>
        <fullName evidence="10">Na(+)/drug antiporter</fullName>
    </alternativeName>
</protein>
<evidence type="ECO:0000256" key="6">
    <source>
        <dbReference type="ARBA" id="ARBA00022692"/>
    </source>
</evidence>
<feature type="transmembrane region" description="Helical" evidence="12">
    <location>
        <begin position="320"/>
        <end position="340"/>
    </location>
</feature>
<keyword evidence="5" id="KW-1003">Cell membrane</keyword>
<dbReference type="InterPro" id="IPR050222">
    <property type="entry name" value="MATE_MdtK"/>
</dbReference>
<gene>
    <name evidence="13" type="ORF">HGP28_08365</name>
</gene>
<evidence type="ECO:0000256" key="1">
    <source>
        <dbReference type="ARBA" id="ARBA00004429"/>
    </source>
</evidence>
<comment type="subcellular location">
    <subcellularLocation>
        <location evidence="1">Cell inner membrane</location>
        <topology evidence="1">Multi-pass membrane protein</topology>
    </subcellularLocation>
</comment>
<accession>A0A7X8TQQ0</accession>
<dbReference type="AlphaFoldDB" id="A0A7X8TQQ0"/>
<dbReference type="GO" id="GO:0015297">
    <property type="term" value="F:antiporter activity"/>
    <property type="evidence" value="ECO:0007669"/>
    <property type="project" value="UniProtKB-KW"/>
</dbReference>
<feature type="transmembrane region" description="Helical" evidence="12">
    <location>
        <begin position="164"/>
        <end position="184"/>
    </location>
</feature>
<evidence type="ECO:0000256" key="3">
    <source>
        <dbReference type="ARBA" id="ARBA00022448"/>
    </source>
</evidence>
<evidence type="ECO:0000256" key="10">
    <source>
        <dbReference type="ARBA" id="ARBA00030855"/>
    </source>
</evidence>
<evidence type="ECO:0000256" key="4">
    <source>
        <dbReference type="ARBA" id="ARBA00022449"/>
    </source>
</evidence>
<evidence type="ECO:0000313" key="13">
    <source>
        <dbReference type="EMBL" id="NLS12901.1"/>
    </source>
</evidence>
<dbReference type="RefSeq" id="WP_168836000.1">
    <property type="nucleotide sequence ID" value="NZ_JABAIK010000007.1"/>
</dbReference>
<keyword evidence="3" id="KW-0813">Transport</keyword>
<feature type="transmembrane region" description="Helical" evidence="12">
    <location>
        <begin position="425"/>
        <end position="445"/>
    </location>
</feature>
<feature type="transmembrane region" description="Helical" evidence="12">
    <location>
        <begin position="352"/>
        <end position="371"/>
    </location>
</feature>
<feature type="transmembrane region" description="Helical" evidence="12">
    <location>
        <begin position="392"/>
        <end position="413"/>
    </location>
</feature>
<keyword evidence="6 12" id="KW-0812">Transmembrane</keyword>
<feature type="transmembrane region" description="Helical" evidence="12">
    <location>
        <begin position="133"/>
        <end position="152"/>
    </location>
</feature>
<keyword evidence="7 12" id="KW-1133">Transmembrane helix</keyword>
<name>A0A7X8TQQ0_9VIBR</name>
<dbReference type="Pfam" id="PF01554">
    <property type="entry name" value="MatE"/>
    <property type="match status" value="2"/>
</dbReference>
<dbReference type="CDD" id="cd13131">
    <property type="entry name" value="MATE_NorM_like"/>
    <property type="match status" value="1"/>
</dbReference>